<evidence type="ECO:0000313" key="2">
    <source>
        <dbReference type="Proteomes" id="UP000610594"/>
    </source>
</evidence>
<organism evidence="1 2">
    <name type="scientific">Massilia genomosp. 1</name>
    <dbReference type="NCBI Taxonomy" id="2609280"/>
    <lineage>
        <taxon>Bacteria</taxon>
        <taxon>Pseudomonadati</taxon>
        <taxon>Pseudomonadota</taxon>
        <taxon>Betaproteobacteria</taxon>
        <taxon>Burkholderiales</taxon>
        <taxon>Oxalobacteraceae</taxon>
        <taxon>Telluria group</taxon>
        <taxon>Massilia</taxon>
    </lineage>
</organism>
<dbReference type="Proteomes" id="UP000610594">
    <property type="component" value="Unassembled WGS sequence"/>
</dbReference>
<sequence length="60" mass="6152">MSAISTTSAVRVTVAARIRTGGLESQSKALPTGLTTPLKKNRAVMRGKLAVDAGIEPATT</sequence>
<keyword evidence="2" id="KW-1185">Reference proteome</keyword>
<name>A0ABX0N4J3_9BURK</name>
<evidence type="ECO:0000313" key="1">
    <source>
        <dbReference type="EMBL" id="NHZ66950.1"/>
    </source>
</evidence>
<comment type="caution">
    <text evidence="1">The sequence shown here is derived from an EMBL/GenBank/DDBJ whole genome shotgun (WGS) entry which is preliminary data.</text>
</comment>
<gene>
    <name evidence="1" type="ORF">F1735_32555</name>
</gene>
<proteinExistence type="predicted"/>
<dbReference type="RefSeq" id="WP_167241053.1">
    <property type="nucleotide sequence ID" value="NZ_WHJF01000201.1"/>
</dbReference>
<protein>
    <submittedName>
        <fullName evidence="1">Uncharacterized protein</fullName>
    </submittedName>
</protein>
<reference evidence="1 2" key="1">
    <citation type="submission" date="2019-10" db="EMBL/GenBank/DDBJ databases">
        <title>Taxonomy of Antarctic Massilia spp.: description of Massilia rubra sp. nov., Massilia aquatica sp. nov., Massilia mucilaginosa sp. nov., Massilia frigida sp. nov. isolated from streams, lakes and regoliths.</title>
        <authorList>
            <person name="Holochova P."/>
            <person name="Sedlacek I."/>
            <person name="Kralova S."/>
            <person name="Maslanova I."/>
            <person name="Busse H.-J."/>
            <person name="Stankova E."/>
            <person name="Vrbovska V."/>
            <person name="Kovarovic V."/>
            <person name="Bartak M."/>
            <person name="Svec P."/>
            <person name="Pantucek R."/>
        </authorList>
    </citation>
    <scope>NUCLEOTIDE SEQUENCE [LARGE SCALE GENOMIC DNA]</scope>
    <source>
        <strain evidence="1 2">CCM 8694</strain>
    </source>
</reference>
<dbReference type="EMBL" id="WHJF01000201">
    <property type="protein sequence ID" value="NHZ66950.1"/>
    <property type="molecule type" value="Genomic_DNA"/>
</dbReference>
<accession>A0ABX0N4J3</accession>